<evidence type="ECO:0000313" key="1">
    <source>
        <dbReference type="EMBL" id="AYE55875.1"/>
    </source>
</evidence>
<protein>
    <submittedName>
        <fullName evidence="1">Uncharacterized protein</fullName>
    </submittedName>
</protein>
<reference evidence="1" key="1">
    <citation type="journal article" date="2018" name="MSphere">
        <title>Characterization of SCCmec elements from methicillin-resistant Staphylococcus pseudintermedius infections in Australian animals.</title>
        <authorList>
            <person name="Worthing K.A."/>
            <person name="Schwendener S."/>
            <person name="Perreten V."/>
            <person name="Coombs G.W."/>
            <person name="Pang S."/>
            <person name="Abraham S."/>
            <person name="Trott D.J."/>
            <person name="Norris J.M."/>
        </authorList>
    </citation>
    <scope>NUCLEOTIDE SEQUENCE</scope>
    <source>
        <strain evidence="1">KW21</strain>
    </source>
</reference>
<organism evidence="1">
    <name type="scientific">Staphylococcus pseudintermedius</name>
    <dbReference type="NCBI Taxonomy" id="283734"/>
    <lineage>
        <taxon>Bacteria</taxon>
        <taxon>Bacillati</taxon>
        <taxon>Bacillota</taxon>
        <taxon>Bacilli</taxon>
        <taxon>Bacillales</taxon>
        <taxon>Staphylococcaceae</taxon>
        <taxon>Staphylococcus</taxon>
        <taxon>Staphylococcus intermedius group</taxon>
    </lineage>
</organism>
<sequence length="119" mass="13869">MKRMIGFKQFMSLVIVVFLIIVGTLVCNQRTVKAVQEHVDPELKLATHNVYMMSTLLYPNWGQGVRANLIPEAKYLKADNIHEMCILPAFYGISIFYSVYRNGHFCNGKQYLMRRMVYQ</sequence>
<proteinExistence type="predicted"/>
<dbReference type="AlphaFoldDB" id="A0A386R0P0"/>
<accession>A0A386R0P0</accession>
<name>A0A386R0P0_STAPS</name>
<dbReference type="EMBL" id="MH713898">
    <property type="protein sequence ID" value="AYE55875.1"/>
    <property type="molecule type" value="Genomic_DNA"/>
</dbReference>